<reference evidence="2" key="1">
    <citation type="submission" date="2020-01" db="EMBL/GenBank/DDBJ databases">
        <authorList>
            <person name="Rat A."/>
        </authorList>
    </citation>
    <scope>NUCLEOTIDE SEQUENCE</scope>
    <source>
        <strain evidence="2">LMG 31231</strain>
    </source>
</reference>
<comment type="caution">
    <text evidence="2">The sequence shown here is derived from an EMBL/GenBank/DDBJ whole genome shotgun (WGS) entry which is preliminary data.</text>
</comment>
<dbReference type="Gene3D" id="3.10.129.10">
    <property type="entry name" value="Hotdog Thioesterase"/>
    <property type="match status" value="1"/>
</dbReference>
<evidence type="ECO:0000259" key="1">
    <source>
        <dbReference type="Pfam" id="PF01575"/>
    </source>
</evidence>
<dbReference type="RefSeq" id="WP_211859929.1">
    <property type="nucleotide sequence ID" value="NZ_JAAEDM010000001.1"/>
</dbReference>
<dbReference type="InterPro" id="IPR029069">
    <property type="entry name" value="HotDog_dom_sf"/>
</dbReference>
<gene>
    <name evidence="2" type="ORF">GXW76_00380</name>
</gene>
<accession>A0A9X9WR33</accession>
<dbReference type="Pfam" id="PF01575">
    <property type="entry name" value="MaoC_dehydratas"/>
    <property type="match status" value="1"/>
</dbReference>
<dbReference type="Proteomes" id="UP001138751">
    <property type="component" value="Unassembled WGS sequence"/>
</dbReference>
<dbReference type="AlphaFoldDB" id="A0A9X9WR33"/>
<organism evidence="2 3">
    <name type="scientific">Neoroseomonas soli</name>
    <dbReference type="NCBI Taxonomy" id="1081025"/>
    <lineage>
        <taxon>Bacteria</taxon>
        <taxon>Pseudomonadati</taxon>
        <taxon>Pseudomonadota</taxon>
        <taxon>Alphaproteobacteria</taxon>
        <taxon>Acetobacterales</taxon>
        <taxon>Acetobacteraceae</taxon>
        <taxon>Neoroseomonas</taxon>
    </lineage>
</organism>
<feature type="domain" description="MaoC-like" evidence="1">
    <location>
        <begin position="22"/>
        <end position="114"/>
    </location>
</feature>
<evidence type="ECO:0000313" key="2">
    <source>
        <dbReference type="EMBL" id="MBR0669612.1"/>
    </source>
</evidence>
<dbReference type="EMBL" id="JAAEDM010000001">
    <property type="protein sequence ID" value="MBR0669612.1"/>
    <property type="molecule type" value="Genomic_DNA"/>
</dbReference>
<proteinExistence type="predicted"/>
<reference evidence="2" key="2">
    <citation type="journal article" date="2021" name="Syst. Appl. Microbiol.">
        <title>Roseomonas hellenica sp. nov., isolated from roots of wild-growing Alkanna tinctoria.</title>
        <authorList>
            <person name="Rat A."/>
            <person name="Naranjo H.D."/>
            <person name="Lebbe L."/>
            <person name="Cnockaert M."/>
            <person name="Krigas N."/>
            <person name="Grigoriadou K."/>
            <person name="Maloupa E."/>
            <person name="Willems A."/>
        </authorList>
    </citation>
    <scope>NUCLEOTIDE SEQUENCE</scope>
    <source>
        <strain evidence="2">LMG 31231</strain>
    </source>
</reference>
<sequence length="154" mass="17018">MTEARQLYIEDFAPGQAFPGARSTCAVKDFLDFARITGDAHPIHYDADYAAKTRFGRPLAHGLLVAGYSALGATKLSTMLEESMVAMLEVTFRYRKPVFADDVLTSHFEVAEVSRDPTKDTGRIRFKVTLTNQTGETVVEGSHLYLLRARGKSA</sequence>
<dbReference type="InterPro" id="IPR052342">
    <property type="entry name" value="MCH/BMMD"/>
</dbReference>
<dbReference type="InterPro" id="IPR002539">
    <property type="entry name" value="MaoC-like_dom"/>
</dbReference>
<dbReference type="SUPFAM" id="SSF54637">
    <property type="entry name" value="Thioesterase/thiol ester dehydrase-isomerase"/>
    <property type="match status" value="1"/>
</dbReference>
<dbReference type="PANTHER" id="PTHR43664:SF1">
    <property type="entry name" value="BETA-METHYLMALYL-COA DEHYDRATASE"/>
    <property type="match status" value="1"/>
</dbReference>
<evidence type="ECO:0000313" key="3">
    <source>
        <dbReference type="Proteomes" id="UP001138751"/>
    </source>
</evidence>
<keyword evidence="3" id="KW-1185">Reference proteome</keyword>
<name>A0A9X9WR33_9PROT</name>
<dbReference type="PANTHER" id="PTHR43664">
    <property type="entry name" value="MONOAMINE OXIDASE-RELATED"/>
    <property type="match status" value="1"/>
</dbReference>
<protein>
    <recommendedName>
        <fullName evidence="1">MaoC-like domain-containing protein</fullName>
    </recommendedName>
</protein>